<dbReference type="NCBIfam" id="NF040601">
    <property type="entry name" value="TerS_not_xtmA"/>
    <property type="match status" value="1"/>
</dbReference>
<comment type="caution">
    <text evidence="2">The sequence shown here is derived from an EMBL/GenBank/DDBJ whole genome shotgun (WGS) entry which is preliminary data.</text>
</comment>
<gene>
    <name evidence="2" type="ORF">HMPREF0872_00325</name>
</gene>
<proteinExistence type="predicted"/>
<feature type="region of interest" description="Disordered" evidence="1">
    <location>
        <begin position="38"/>
        <end position="69"/>
    </location>
</feature>
<evidence type="ECO:0008006" key="4">
    <source>
        <dbReference type="Google" id="ProtNLM"/>
    </source>
</evidence>
<organism evidence="2 3">
    <name type="scientific">Veillonella montpellierensis DNF00314</name>
    <dbReference type="NCBI Taxonomy" id="1401067"/>
    <lineage>
        <taxon>Bacteria</taxon>
        <taxon>Bacillati</taxon>
        <taxon>Bacillota</taxon>
        <taxon>Negativicutes</taxon>
        <taxon>Veillonellales</taxon>
        <taxon>Veillonellaceae</taxon>
        <taxon>Veillonella</taxon>
    </lineage>
</organism>
<dbReference type="InterPro" id="IPR010921">
    <property type="entry name" value="Trp_repressor/repl_initiator"/>
</dbReference>
<dbReference type="GO" id="GO:0043565">
    <property type="term" value="F:sequence-specific DNA binding"/>
    <property type="evidence" value="ECO:0007669"/>
    <property type="project" value="InterPro"/>
</dbReference>
<dbReference type="AlphaFoldDB" id="A0A096BZA7"/>
<evidence type="ECO:0000313" key="2">
    <source>
        <dbReference type="EMBL" id="KGF48087.1"/>
    </source>
</evidence>
<evidence type="ECO:0000313" key="3">
    <source>
        <dbReference type="Proteomes" id="UP000029628"/>
    </source>
</evidence>
<dbReference type="RefSeq" id="WP_038150937.1">
    <property type="nucleotide sequence ID" value="NZ_JRNT01000005.1"/>
</dbReference>
<keyword evidence="3" id="KW-1185">Reference proteome</keyword>
<dbReference type="Proteomes" id="UP000029628">
    <property type="component" value="Unassembled WGS sequence"/>
</dbReference>
<dbReference type="EMBL" id="JRNT01000005">
    <property type="protein sequence ID" value="KGF48087.1"/>
    <property type="molecule type" value="Genomic_DNA"/>
</dbReference>
<accession>A0A096BZA7</accession>
<name>A0A096BZA7_9FIRM</name>
<reference evidence="2 3" key="1">
    <citation type="submission" date="2014-07" db="EMBL/GenBank/DDBJ databases">
        <authorList>
            <person name="McCorrison J."/>
            <person name="Sanka R."/>
            <person name="Torralba M."/>
            <person name="Gillis M."/>
            <person name="Haft D.H."/>
            <person name="Methe B."/>
            <person name="Sutton G."/>
            <person name="Nelson K.E."/>
        </authorList>
    </citation>
    <scope>NUCLEOTIDE SEQUENCE [LARGE SCALE GENOMIC DNA]</scope>
    <source>
        <strain evidence="2 3">DNF00314</strain>
    </source>
</reference>
<dbReference type="eggNOG" id="COG5484">
    <property type="taxonomic scope" value="Bacteria"/>
</dbReference>
<sequence length="237" mass="27091">MKNYEAAEKDYKKFITYKEIAKKYGVSIETVKSWRKRHGWKRSKTKPKPKKKIGAPFGNNNALGNKGGPPIGSQNALKHGLFAKYLPLDMISVIEEIETISPIEILWGNICIKYAAIIRAQKIMFIENESADKQIESVTQTVEESDKFGNTKRIEKHVDTITADIRMEKFLKAQSRAMDTLTKMIKQYDELCRSELATEEQKARIDKLKNEVTVIKQQNEDNKMLVPIIVGGDLIED</sequence>
<feature type="compositionally biased region" description="Basic residues" evidence="1">
    <location>
        <begin position="38"/>
        <end position="53"/>
    </location>
</feature>
<dbReference type="SUPFAM" id="SSF48295">
    <property type="entry name" value="TrpR-like"/>
    <property type="match status" value="1"/>
</dbReference>
<dbReference type="Gene3D" id="1.10.10.60">
    <property type="entry name" value="Homeodomain-like"/>
    <property type="match status" value="1"/>
</dbReference>
<evidence type="ECO:0000256" key="1">
    <source>
        <dbReference type="SAM" id="MobiDB-lite"/>
    </source>
</evidence>
<protein>
    <recommendedName>
        <fullName evidence="4">Terminase</fullName>
    </recommendedName>
</protein>